<dbReference type="Proteomes" id="UP000510647">
    <property type="component" value="Chromosome 8"/>
</dbReference>
<proteinExistence type="predicted"/>
<evidence type="ECO:0000313" key="2">
    <source>
        <dbReference type="EMBL" id="QLQ82263.1"/>
    </source>
</evidence>
<feature type="region of interest" description="Disordered" evidence="1">
    <location>
        <begin position="1"/>
        <end position="58"/>
    </location>
</feature>
<dbReference type="AlphaFoldDB" id="A0A7H9HY27"/>
<evidence type="ECO:0000313" key="3">
    <source>
        <dbReference type="Proteomes" id="UP000510647"/>
    </source>
</evidence>
<name>A0A7H9HY27_9SACH</name>
<protein>
    <recommendedName>
        <fullName evidence="4">RWD domain-containing protein</fullName>
    </recommendedName>
</protein>
<evidence type="ECO:0008006" key="4">
    <source>
        <dbReference type="Google" id="ProtNLM"/>
    </source>
</evidence>
<feature type="compositionally biased region" description="Polar residues" evidence="1">
    <location>
        <begin position="42"/>
        <end position="51"/>
    </location>
</feature>
<organism evidence="2 3">
    <name type="scientific">Torulaspora globosa</name>
    <dbReference type="NCBI Taxonomy" id="48254"/>
    <lineage>
        <taxon>Eukaryota</taxon>
        <taxon>Fungi</taxon>
        <taxon>Dikarya</taxon>
        <taxon>Ascomycota</taxon>
        <taxon>Saccharomycotina</taxon>
        <taxon>Saccharomycetes</taxon>
        <taxon>Saccharomycetales</taxon>
        <taxon>Saccharomycetaceae</taxon>
        <taxon>Torulaspora</taxon>
    </lineage>
</organism>
<accession>A0A7H9HY27</accession>
<reference evidence="2 3" key="1">
    <citation type="submission" date="2020-06" db="EMBL/GenBank/DDBJ databases">
        <title>The yeast mating-type switching endonuclease HO is a domesticated member of an unorthodox homing genetic element family.</title>
        <authorList>
            <person name="Coughlan A.Y."/>
            <person name="Lombardi L."/>
            <person name="Braun-Galleani S."/>
            <person name="Martos A.R."/>
            <person name="Galeote V."/>
            <person name="Bigey F."/>
            <person name="Dequin S."/>
            <person name="Byrne K.P."/>
            <person name="Wolfe K.H."/>
        </authorList>
    </citation>
    <scope>NUCLEOTIDE SEQUENCE [LARGE SCALE GENOMIC DNA]</scope>
    <source>
        <strain evidence="2 3">CBS2947</strain>
    </source>
</reference>
<dbReference type="EMBL" id="CP059274">
    <property type="protein sequence ID" value="QLQ82263.1"/>
    <property type="molecule type" value="Genomic_DNA"/>
</dbReference>
<feature type="compositionally biased region" description="Basic residues" evidence="1">
    <location>
        <begin position="30"/>
        <end position="40"/>
    </location>
</feature>
<keyword evidence="3" id="KW-1185">Reference proteome</keyword>
<gene>
    <name evidence="2" type="ORF">HG537_0H00250</name>
</gene>
<evidence type="ECO:0000256" key="1">
    <source>
        <dbReference type="SAM" id="MobiDB-lite"/>
    </source>
</evidence>
<dbReference type="OrthoDB" id="4070430at2759"/>
<sequence>MSEAAKNVPRKKLDGLQKGTQAKHVSGKQNKLRKRTKKKNNSVPPRTSQFNPEDAEQRDREINQCLHVLGNRSMKLFKKGTGVTSYGLNLDVKLPEKVAIKFILNVPHEYPRSPLQLQWRKSSSGDNLPREVTLQTIVRNFNYKARDMSLQRIPIVAQLNYLVYKAEDLATSGFKLIDRREREFFATFA</sequence>